<dbReference type="SUPFAM" id="SSF64288">
    <property type="entry name" value="Chorismate lyase-like"/>
    <property type="match status" value="1"/>
</dbReference>
<evidence type="ECO:0008006" key="3">
    <source>
        <dbReference type="Google" id="ProtNLM"/>
    </source>
</evidence>
<dbReference type="EMBL" id="QLMJ01000036">
    <property type="protein sequence ID" value="RAK24754.1"/>
    <property type="molecule type" value="Genomic_DNA"/>
</dbReference>
<keyword evidence="2" id="KW-1185">Reference proteome</keyword>
<dbReference type="OrthoDB" id="9908721at2"/>
<sequence length="171" mass="19033">MTLAQLLLEPTRLATESLARWHGEGVAVQLVERITASSDDDFPSRLAFAARPSSPALAELLELPRPTMLQHRSVRLSISRGTVGVAYSAVVLSRIEEEEHRRLTHTAGSLGRMLQPRGIRRKTLSIHLDDDGDPDTSAVQTRTLLYRGTRALGYVHEKFYSHPADDVSRCH</sequence>
<organism evidence="1 2">
    <name type="scientific">Actinoplanes lutulentus</name>
    <dbReference type="NCBI Taxonomy" id="1287878"/>
    <lineage>
        <taxon>Bacteria</taxon>
        <taxon>Bacillati</taxon>
        <taxon>Actinomycetota</taxon>
        <taxon>Actinomycetes</taxon>
        <taxon>Micromonosporales</taxon>
        <taxon>Micromonosporaceae</taxon>
        <taxon>Actinoplanes</taxon>
    </lineage>
</organism>
<name>A0A327YVU0_9ACTN</name>
<dbReference type="Gene3D" id="3.40.1410.10">
    <property type="entry name" value="Chorismate lyase-like"/>
    <property type="match status" value="1"/>
</dbReference>
<dbReference type="InterPro" id="IPR028978">
    <property type="entry name" value="Chorismate_lyase_/UTRA_dom_sf"/>
</dbReference>
<accession>A0A327YVU0</accession>
<reference evidence="1 2" key="1">
    <citation type="submission" date="2018-06" db="EMBL/GenBank/DDBJ databases">
        <title>Genomic Encyclopedia of Type Strains, Phase III (KMG-III): the genomes of soil and plant-associated and newly described type strains.</title>
        <authorList>
            <person name="Whitman W."/>
        </authorList>
    </citation>
    <scope>NUCLEOTIDE SEQUENCE [LARGE SCALE GENOMIC DNA]</scope>
    <source>
        <strain evidence="1 2">CGMCC 4.7090</strain>
    </source>
</reference>
<comment type="caution">
    <text evidence="1">The sequence shown here is derived from an EMBL/GenBank/DDBJ whole genome shotgun (WGS) entry which is preliminary data.</text>
</comment>
<proteinExistence type="predicted"/>
<dbReference type="Proteomes" id="UP000249341">
    <property type="component" value="Unassembled WGS sequence"/>
</dbReference>
<protein>
    <recommendedName>
        <fullName evidence="3">Chorismate lyase</fullName>
    </recommendedName>
</protein>
<evidence type="ECO:0000313" key="2">
    <source>
        <dbReference type="Proteomes" id="UP000249341"/>
    </source>
</evidence>
<gene>
    <name evidence="1" type="ORF">B0I29_1369</name>
</gene>
<dbReference type="RefSeq" id="WP_146617121.1">
    <property type="nucleotide sequence ID" value="NZ_QLMJ01000036.1"/>
</dbReference>
<evidence type="ECO:0000313" key="1">
    <source>
        <dbReference type="EMBL" id="RAK24754.1"/>
    </source>
</evidence>
<dbReference type="AlphaFoldDB" id="A0A327YVU0"/>